<feature type="compositionally biased region" description="Polar residues" evidence="5">
    <location>
        <begin position="744"/>
        <end position="756"/>
    </location>
</feature>
<evidence type="ECO:0000313" key="7">
    <source>
        <dbReference type="Proteomes" id="UP000241818"/>
    </source>
</evidence>
<dbReference type="PANTHER" id="PTHR14150">
    <property type="entry name" value="U3 SMALL NUCLEOLAR RNA-ASSOCIATED PROTEIN 14"/>
    <property type="match status" value="1"/>
</dbReference>
<keyword evidence="3" id="KW-0539">Nucleus</keyword>
<dbReference type="Pfam" id="PF04615">
    <property type="entry name" value="Utp14"/>
    <property type="match status" value="1"/>
</dbReference>
<feature type="compositionally biased region" description="Acidic residues" evidence="5">
    <location>
        <begin position="565"/>
        <end position="585"/>
    </location>
</feature>
<feature type="compositionally biased region" description="Acidic residues" evidence="5">
    <location>
        <begin position="646"/>
        <end position="655"/>
    </location>
</feature>
<feature type="compositionally biased region" description="Acidic residues" evidence="5">
    <location>
        <begin position="90"/>
        <end position="100"/>
    </location>
</feature>
<dbReference type="FunCoup" id="A0A2T3AWR2">
    <property type="interactions" value="767"/>
</dbReference>
<dbReference type="GO" id="GO:0006364">
    <property type="term" value="P:rRNA processing"/>
    <property type="evidence" value="ECO:0007669"/>
    <property type="project" value="InterPro"/>
</dbReference>
<dbReference type="GeneID" id="36570918"/>
<feature type="compositionally biased region" description="Basic and acidic residues" evidence="5">
    <location>
        <begin position="80"/>
        <end position="89"/>
    </location>
</feature>
<feature type="compositionally biased region" description="Acidic residues" evidence="5">
    <location>
        <begin position="211"/>
        <end position="236"/>
    </location>
</feature>
<name>A0A2T3AWR2_AMORE</name>
<feature type="compositionally biased region" description="Basic and acidic residues" evidence="5">
    <location>
        <begin position="38"/>
        <end position="49"/>
    </location>
</feature>
<evidence type="ECO:0000256" key="3">
    <source>
        <dbReference type="ARBA" id="ARBA00023242"/>
    </source>
</evidence>
<dbReference type="OrthoDB" id="277439at2759"/>
<feature type="region of interest" description="Disordered" evidence="5">
    <location>
        <begin position="309"/>
        <end position="333"/>
    </location>
</feature>
<proteinExistence type="predicted"/>
<evidence type="ECO:0000256" key="2">
    <source>
        <dbReference type="ARBA" id="ARBA00022553"/>
    </source>
</evidence>
<comment type="subcellular location">
    <subcellularLocation>
        <location evidence="1">Nucleus</location>
        <location evidence="1">Nucleolus</location>
    </subcellularLocation>
</comment>
<reference evidence="6 7" key="1">
    <citation type="journal article" date="2018" name="New Phytol.">
        <title>Comparative genomics and transcriptomics depict ericoid mycorrhizal fungi as versatile saprotrophs and plant mutualists.</title>
        <authorList>
            <person name="Martino E."/>
            <person name="Morin E."/>
            <person name="Grelet G.A."/>
            <person name="Kuo A."/>
            <person name="Kohler A."/>
            <person name="Daghino S."/>
            <person name="Barry K.W."/>
            <person name="Cichocki N."/>
            <person name="Clum A."/>
            <person name="Dockter R.B."/>
            <person name="Hainaut M."/>
            <person name="Kuo R.C."/>
            <person name="LaButti K."/>
            <person name="Lindahl B.D."/>
            <person name="Lindquist E.A."/>
            <person name="Lipzen A."/>
            <person name="Khouja H.R."/>
            <person name="Magnuson J."/>
            <person name="Murat C."/>
            <person name="Ohm R.A."/>
            <person name="Singer S.W."/>
            <person name="Spatafora J.W."/>
            <person name="Wang M."/>
            <person name="Veneault-Fourrey C."/>
            <person name="Henrissat B."/>
            <person name="Grigoriev I.V."/>
            <person name="Martin F.M."/>
            <person name="Perotto S."/>
        </authorList>
    </citation>
    <scope>NUCLEOTIDE SEQUENCE [LARGE SCALE GENOMIC DNA]</scope>
    <source>
        <strain evidence="6 7">ATCC 22711</strain>
    </source>
</reference>
<feature type="region of interest" description="Disordered" evidence="5">
    <location>
        <begin position="624"/>
        <end position="809"/>
    </location>
</feature>
<feature type="compositionally biased region" description="Basic and acidic residues" evidence="5">
    <location>
        <begin position="624"/>
        <end position="645"/>
    </location>
</feature>
<dbReference type="AlphaFoldDB" id="A0A2T3AWR2"/>
<keyword evidence="2" id="KW-0597">Phosphoprotein</keyword>
<keyword evidence="4" id="KW-0175">Coiled coil</keyword>
<feature type="coiled-coil region" evidence="4">
    <location>
        <begin position="434"/>
        <end position="490"/>
    </location>
</feature>
<dbReference type="EMBL" id="KZ679014">
    <property type="protein sequence ID" value="PSS13070.1"/>
    <property type="molecule type" value="Genomic_DNA"/>
</dbReference>
<feature type="region of interest" description="Disordered" evidence="5">
    <location>
        <begin position="490"/>
        <end position="612"/>
    </location>
</feature>
<evidence type="ECO:0000256" key="1">
    <source>
        <dbReference type="ARBA" id="ARBA00004604"/>
    </source>
</evidence>
<evidence type="ECO:0000313" key="6">
    <source>
        <dbReference type="EMBL" id="PSS13070.1"/>
    </source>
</evidence>
<accession>A0A2T3AWR2</accession>
<feature type="compositionally biased region" description="Basic and acidic residues" evidence="5">
    <location>
        <begin position="198"/>
        <end position="207"/>
    </location>
</feature>
<protein>
    <submittedName>
        <fullName evidence="6">Uncharacterized protein</fullName>
    </submittedName>
</protein>
<feature type="compositionally biased region" description="Basic and acidic residues" evidence="5">
    <location>
        <begin position="524"/>
        <end position="564"/>
    </location>
</feature>
<dbReference type="Proteomes" id="UP000241818">
    <property type="component" value="Unassembled WGS sequence"/>
</dbReference>
<dbReference type="InParanoid" id="A0A2T3AWR2"/>
<feature type="compositionally biased region" description="Basic residues" evidence="5">
    <location>
        <begin position="13"/>
        <end position="23"/>
    </location>
</feature>
<dbReference type="RefSeq" id="XP_024719061.1">
    <property type="nucleotide sequence ID" value="XM_024862837.1"/>
</dbReference>
<evidence type="ECO:0000256" key="5">
    <source>
        <dbReference type="SAM" id="MobiDB-lite"/>
    </source>
</evidence>
<keyword evidence="7" id="KW-1185">Reference proteome</keyword>
<sequence length="971" mass="108199">MPGRQSHGGAPSKKPKGRVNSKKRSLDAFAIASAQNPEKIKIRQHRLGESEGGNRPGKRPRGEEDDEDEEPSFNTKKQRKGSEKGRFDELDLDEGNDSEGNEWKLGQVDSDDDSDLDSDEAFGESDEERFEGFRFSGGSSKKSTKKTRSRPKAVNLDEDDDDDDEGSDSELEEGDLGEDAIDLAAMLDATEGDDEDAADKNGGREDGAGSSEEEDEGSDISDEESSMSSADDDESSDPAKLEALRSLIANLPQTDESSRAPAKQRSDVASEYSKPSDFGLTSKTKLTLEDLGLPTIRDPQIKKSLKFLASDSNGESKRKGIPKTLEVPLAKRQQDRLDRSAAYEKTKETLERWTETVKHNRRADHLIFPLPDNDVASAHANSRLRSTGNQKPFNELEATIQNILEESGLAAANGKDDEDHIREIEEMETKKMSIEEVKARRDQLRMARELLFREEARAKRIKKIKSKSYRKVHRKQREKEERLNKEALAEGGFVPSEDELEAQDRRRATERMGAKHRGSKWAKATKETGRAAWDEDARAGITEMARRDEELRKRVEGRAVRKEFEDDSEMSASDPDDDVDGDDDAEQARLLRQLDGVSGTDTANGSALGSRLANMKFMLKAEAARKKENDAMVEDIRRELAGEESSREEEVDDDDIGRRVFGPSSNKVQDKAKIQRRSDSQEPAGSDDDEANDISEVHGVNDNPSGTSSSSRSQHRVNGASRTLKISSPKIQSNPSSEGGAWSKTASKPSSISNAEANRRRHQRNSAAEVEDLDLSKAAVIATKPKRKGATKKSSTLDMPSDEESNDENPVRLPFAIQDQELIKRAFAGADVVGEFETEKKQTIEDEDEKVIDNTLPGWGSWVGEGLSKKEKAQNKRNKGRFLTKVEGVKEQNRKDAKLERVIINEKRVKKNSKYLAPTLPHPFETRQQYERSLRLPVGPEWATKETFQDATKPRILVKQGIITPMSKPLL</sequence>
<dbReference type="STRING" id="857342.A0A2T3AWR2"/>
<feature type="region of interest" description="Disordered" evidence="5">
    <location>
        <begin position="1"/>
        <end position="285"/>
    </location>
</feature>
<dbReference type="GO" id="GO:0032040">
    <property type="term" value="C:small-subunit processome"/>
    <property type="evidence" value="ECO:0007669"/>
    <property type="project" value="InterPro"/>
</dbReference>
<feature type="compositionally biased region" description="Basic and acidic residues" evidence="5">
    <location>
        <begin position="502"/>
        <end position="513"/>
    </location>
</feature>
<feature type="compositionally biased region" description="Acidic residues" evidence="5">
    <location>
        <begin position="109"/>
        <end position="129"/>
    </location>
</feature>
<feature type="compositionally biased region" description="Polar residues" evidence="5">
    <location>
        <begin position="720"/>
        <end position="737"/>
    </location>
</feature>
<feature type="compositionally biased region" description="Acidic residues" evidence="5">
    <location>
        <begin position="156"/>
        <end position="181"/>
    </location>
</feature>
<feature type="compositionally biased region" description="Basic residues" evidence="5">
    <location>
        <begin position="142"/>
        <end position="151"/>
    </location>
</feature>
<gene>
    <name evidence="6" type="ORF">M430DRAFT_143677</name>
</gene>
<feature type="compositionally biased region" description="Basic and acidic residues" evidence="5">
    <location>
        <begin position="668"/>
        <end position="680"/>
    </location>
</feature>
<organism evidence="6 7">
    <name type="scientific">Amorphotheca resinae ATCC 22711</name>
    <dbReference type="NCBI Taxonomy" id="857342"/>
    <lineage>
        <taxon>Eukaryota</taxon>
        <taxon>Fungi</taxon>
        <taxon>Dikarya</taxon>
        <taxon>Ascomycota</taxon>
        <taxon>Pezizomycotina</taxon>
        <taxon>Leotiomycetes</taxon>
        <taxon>Helotiales</taxon>
        <taxon>Amorphothecaceae</taxon>
        <taxon>Amorphotheca</taxon>
    </lineage>
</organism>
<dbReference type="PANTHER" id="PTHR14150:SF12">
    <property type="entry name" value="U3 SMALL NUCLEOLAR RNA-ASSOCIATED PROTEIN 14 HOMOLOG A"/>
    <property type="match status" value="1"/>
</dbReference>
<dbReference type="InterPro" id="IPR006709">
    <property type="entry name" value="SSU_processome_Utp14"/>
</dbReference>
<evidence type="ECO:0000256" key="4">
    <source>
        <dbReference type="SAM" id="Coils"/>
    </source>
</evidence>